<feature type="transmembrane region" description="Helical" evidence="5">
    <location>
        <begin position="6"/>
        <end position="25"/>
    </location>
</feature>
<dbReference type="SUPFAM" id="SSF161084">
    <property type="entry name" value="MAPEG domain-like"/>
    <property type="match status" value="1"/>
</dbReference>
<reference evidence="6 7" key="1">
    <citation type="submission" date="2023-04" db="EMBL/GenBank/DDBJ databases">
        <title>Complete genome sequence of Alisedimentitalea scapharcae.</title>
        <authorList>
            <person name="Rong J.-C."/>
            <person name="Yi M.-L."/>
            <person name="Zhao Q."/>
        </authorList>
    </citation>
    <scope>NUCLEOTIDE SEQUENCE [LARGE SCALE GENOMIC DNA]</scope>
    <source>
        <strain evidence="6 7">KCTC 42119</strain>
    </source>
</reference>
<evidence type="ECO:0000256" key="2">
    <source>
        <dbReference type="ARBA" id="ARBA00022692"/>
    </source>
</evidence>
<evidence type="ECO:0000313" key="6">
    <source>
        <dbReference type="EMBL" id="WZK87917.1"/>
    </source>
</evidence>
<evidence type="ECO:0000256" key="1">
    <source>
        <dbReference type="ARBA" id="ARBA00004370"/>
    </source>
</evidence>
<accession>A0ABZ2XRF2</accession>
<keyword evidence="2 5" id="KW-0812">Transmembrane</keyword>
<organism evidence="6 7">
    <name type="scientific">Aliisedimentitalea scapharcae</name>
    <dbReference type="NCBI Taxonomy" id="1524259"/>
    <lineage>
        <taxon>Bacteria</taxon>
        <taxon>Pseudomonadati</taxon>
        <taxon>Pseudomonadota</taxon>
        <taxon>Alphaproteobacteria</taxon>
        <taxon>Rhodobacterales</taxon>
        <taxon>Roseobacteraceae</taxon>
        <taxon>Aliisedimentitalea</taxon>
    </lineage>
</organism>
<dbReference type="PANTHER" id="PTHR35814">
    <property type="match status" value="1"/>
</dbReference>
<dbReference type="EMBL" id="CP123584">
    <property type="protein sequence ID" value="WZK87917.1"/>
    <property type="molecule type" value="Genomic_DNA"/>
</dbReference>
<keyword evidence="7" id="KW-1185">Reference proteome</keyword>
<dbReference type="Pfam" id="PF01124">
    <property type="entry name" value="MAPEG"/>
    <property type="match status" value="1"/>
</dbReference>
<keyword evidence="4 5" id="KW-0472">Membrane</keyword>
<comment type="subcellular location">
    <subcellularLocation>
        <location evidence="1">Membrane</location>
    </subcellularLocation>
</comment>
<evidence type="ECO:0000256" key="3">
    <source>
        <dbReference type="ARBA" id="ARBA00022989"/>
    </source>
</evidence>
<name>A0ABZ2XRF2_9RHOB</name>
<protein>
    <submittedName>
        <fullName evidence="6">MAPEG family protein</fullName>
    </submittedName>
</protein>
<dbReference type="Proteomes" id="UP001623232">
    <property type="component" value="Chromosome"/>
</dbReference>
<evidence type="ECO:0000256" key="4">
    <source>
        <dbReference type="ARBA" id="ARBA00023136"/>
    </source>
</evidence>
<feature type="transmembrane region" description="Helical" evidence="5">
    <location>
        <begin position="106"/>
        <end position="127"/>
    </location>
</feature>
<sequence>MFPITSLYAGLLAVLLVGLSAKVIMGRRRARALIGDMGDKALFQAIRVHGNFTEYTPFALLLIALCEGQGAPTWSLHLLGSALVIGRVLHVLGFGRDPQIIVLRQIGMVSTFAVLVLAGVGLIIQALV</sequence>
<evidence type="ECO:0000313" key="7">
    <source>
        <dbReference type="Proteomes" id="UP001623232"/>
    </source>
</evidence>
<dbReference type="Gene3D" id="1.20.120.550">
    <property type="entry name" value="Membrane associated eicosanoid/glutathione metabolism-like domain"/>
    <property type="match status" value="1"/>
</dbReference>
<dbReference type="PANTHER" id="PTHR35814:SF1">
    <property type="entry name" value="GLUTATHIONE S-TRANSFERASE-RELATED"/>
    <property type="match status" value="1"/>
</dbReference>
<dbReference type="InterPro" id="IPR023352">
    <property type="entry name" value="MAPEG-like_dom_sf"/>
</dbReference>
<dbReference type="InterPro" id="IPR001129">
    <property type="entry name" value="Membr-assoc_MAPEG"/>
</dbReference>
<keyword evidence="3 5" id="KW-1133">Transmembrane helix</keyword>
<evidence type="ECO:0000256" key="5">
    <source>
        <dbReference type="SAM" id="Phobius"/>
    </source>
</evidence>
<dbReference type="RefSeq" id="WP_406645252.1">
    <property type="nucleotide sequence ID" value="NZ_CP123584.1"/>
</dbReference>
<proteinExistence type="predicted"/>
<gene>
    <name evidence="6" type="ORF">QEZ52_15055</name>
</gene>